<dbReference type="Pfam" id="PF00990">
    <property type="entry name" value="GGDEF"/>
    <property type="match status" value="1"/>
</dbReference>
<evidence type="ECO:0000259" key="4">
    <source>
        <dbReference type="PROSITE" id="PS50924"/>
    </source>
</evidence>
<sequence length="668" mass="72442">MRVLTCLVEFHDLRLVALAALVCLGGGFVTISLCLRARERTGLQRAGWIFMAAVAAGCSVWCTHFIAILAYRIDVPAQYDPLWTFASLLVPILGAAVAFQFAFHRRPVHSLAAGALLGLSVAGMHYLGMFAYRVDGIVSWDMGYVLASVVVAVLAGGLFMIALDADRRWIAFAAFTTCVVGLHFTGMAAVSVYPFAVDAGAPSGVEALAVAVTGGVLLLLGTGVASHLVDSDVTEQNVEVLRRLALSDTLTGLPNRANFVNHLEVELARAGAEGRHLAVAIIDLDKFKEVNDVYGHEAGDTVLRMVATRFAGQLHEGELIARMGGDEFAAVKRYAANDELHDFSARIERALTDAVRLDEFEILPSGSIGISVFPEDADTSVRLIGNADLAMYRAKAEVARSTCFYDASMDEHARERRDLAAEMRSALEQGRFAVHYQPQADFGTGTVLGYEALLRWNHPVRGMIAPAEFIVLAEETGLILPLGEWVLRTACTEAVGWEPHLRISVNLSAVQLAHGDLPDLVEKVLRETGLRADRLELEITETAIIRNRAKALHVMERIRTLGVSIAIDDFGTGYSSLATLRSFPFDRIKVDRSFVRDLASEPQSLAIMRAVLALGRSLNISVMVEGVETAAQLKTLQDEGCTQAQGYYFGYPLPPDRLPHSVPLAASA</sequence>
<dbReference type="PANTHER" id="PTHR44757:SF2">
    <property type="entry name" value="BIOFILM ARCHITECTURE MAINTENANCE PROTEIN MBAA"/>
    <property type="match status" value="1"/>
</dbReference>
<dbReference type="InterPro" id="IPR005330">
    <property type="entry name" value="MHYT_dom"/>
</dbReference>
<gene>
    <name evidence="5" type="ORF">G3A50_09820</name>
</gene>
<dbReference type="RefSeq" id="WP_163075121.1">
    <property type="nucleotide sequence ID" value="NZ_CP048630.1"/>
</dbReference>
<dbReference type="SUPFAM" id="SSF55073">
    <property type="entry name" value="Nucleotide cyclase"/>
    <property type="match status" value="1"/>
</dbReference>
<evidence type="ECO:0000259" key="2">
    <source>
        <dbReference type="PROSITE" id="PS50883"/>
    </source>
</evidence>
<dbReference type="SMART" id="SM00267">
    <property type="entry name" value="GGDEF"/>
    <property type="match status" value="1"/>
</dbReference>
<dbReference type="SUPFAM" id="SSF141868">
    <property type="entry name" value="EAL domain-like"/>
    <property type="match status" value="1"/>
</dbReference>
<dbReference type="Proteomes" id="UP000464751">
    <property type="component" value="Chromosome"/>
</dbReference>
<dbReference type="KEGG" id="apra:G3A50_09820"/>
<feature type="transmembrane region" description="Helical" evidence="1">
    <location>
        <begin position="47"/>
        <end position="70"/>
    </location>
</feature>
<dbReference type="GO" id="GO:0016020">
    <property type="term" value="C:membrane"/>
    <property type="evidence" value="ECO:0007669"/>
    <property type="project" value="UniProtKB-UniRule"/>
</dbReference>
<keyword evidence="1" id="KW-0812">Transmembrane</keyword>
<evidence type="ECO:0000313" key="5">
    <source>
        <dbReference type="EMBL" id="QIB33975.1"/>
    </source>
</evidence>
<dbReference type="PROSITE" id="PS50887">
    <property type="entry name" value="GGDEF"/>
    <property type="match status" value="1"/>
</dbReference>
<proteinExistence type="predicted"/>
<feature type="transmembrane region" description="Helical" evidence="1">
    <location>
        <begin position="15"/>
        <end position="35"/>
    </location>
</feature>
<dbReference type="InterPro" id="IPR001633">
    <property type="entry name" value="EAL_dom"/>
</dbReference>
<protein>
    <submittedName>
        <fullName evidence="5">EAL domain-containing protein</fullName>
    </submittedName>
</protein>
<organism evidence="5 6">
    <name type="scientific">Ancylobacter pratisalsi</name>
    <dbReference type="NCBI Taxonomy" id="1745854"/>
    <lineage>
        <taxon>Bacteria</taxon>
        <taxon>Pseudomonadati</taxon>
        <taxon>Pseudomonadota</taxon>
        <taxon>Alphaproteobacteria</taxon>
        <taxon>Hyphomicrobiales</taxon>
        <taxon>Xanthobacteraceae</taxon>
        <taxon>Ancylobacter</taxon>
    </lineage>
</organism>
<dbReference type="Gene3D" id="3.20.20.450">
    <property type="entry name" value="EAL domain"/>
    <property type="match status" value="1"/>
</dbReference>
<dbReference type="Pfam" id="PF03707">
    <property type="entry name" value="MHYT"/>
    <property type="match status" value="2"/>
</dbReference>
<dbReference type="InterPro" id="IPR000160">
    <property type="entry name" value="GGDEF_dom"/>
</dbReference>
<dbReference type="CDD" id="cd01948">
    <property type="entry name" value="EAL"/>
    <property type="match status" value="1"/>
</dbReference>
<evidence type="ECO:0000313" key="6">
    <source>
        <dbReference type="Proteomes" id="UP000464751"/>
    </source>
</evidence>
<keyword evidence="1" id="KW-1133">Transmembrane helix</keyword>
<feature type="transmembrane region" description="Helical" evidence="1">
    <location>
        <begin position="170"/>
        <end position="195"/>
    </location>
</feature>
<reference evidence="5 6" key="1">
    <citation type="submission" date="2020-02" db="EMBL/GenBank/DDBJ databases">
        <authorList>
            <person name="Li G."/>
        </authorList>
    </citation>
    <scope>NUCLEOTIDE SEQUENCE [LARGE SCALE GENOMIC DNA]</scope>
    <source>
        <strain evidence="5 6">DSM 102029</strain>
    </source>
</reference>
<name>A0A6P1YLG0_9HYPH</name>
<feature type="transmembrane region" description="Helical" evidence="1">
    <location>
        <begin position="207"/>
        <end position="229"/>
    </location>
</feature>
<dbReference type="CDD" id="cd01949">
    <property type="entry name" value="GGDEF"/>
    <property type="match status" value="1"/>
</dbReference>
<accession>A0A6P1YLG0</accession>
<dbReference type="PROSITE" id="PS50883">
    <property type="entry name" value="EAL"/>
    <property type="match status" value="1"/>
</dbReference>
<feature type="domain" description="GGDEF" evidence="3">
    <location>
        <begin position="275"/>
        <end position="407"/>
    </location>
</feature>
<dbReference type="EMBL" id="CP048630">
    <property type="protein sequence ID" value="QIB33975.1"/>
    <property type="molecule type" value="Genomic_DNA"/>
</dbReference>
<dbReference type="InterPro" id="IPR029787">
    <property type="entry name" value="Nucleotide_cyclase"/>
</dbReference>
<dbReference type="AlphaFoldDB" id="A0A6P1YLG0"/>
<dbReference type="InterPro" id="IPR035919">
    <property type="entry name" value="EAL_sf"/>
</dbReference>
<dbReference type="InterPro" id="IPR052155">
    <property type="entry name" value="Biofilm_reg_signaling"/>
</dbReference>
<feature type="transmembrane region" description="Helical" evidence="1">
    <location>
        <begin position="82"/>
        <end position="103"/>
    </location>
</feature>
<dbReference type="SMART" id="SM00052">
    <property type="entry name" value="EAL"/>
    <property type="match status" value="1"/>
</dbReference>
<keyword evidence="6" id="KW-1185">Reference proteome</keyword>
<feature type="transmembrane region" description="Helical" evidence="1">
    <location>
        <begin position="144"/>
        <end position="163"/>
    </location>
</feature>
<dbReference type="PANTHER" id="PTHR44757">
    <property type="entry name" value="DIGUANYLATE CYCLASE DGCP"/>
    <property type="match status" value="1"/>
</dbReference>
<feature type="domain" description="EAL" evidence="2">
    <location>
        <begin position="416"/>
        <end position="666"/>
    </location>
</feature>
<feature type="domain" description="MHYT" evidence="4">
    <location>
        <begin position="11"/>
        <end position="193"/>
    </location>
</feature>
<evidence type="ECO:0000256" key="1">
    <source>
        <dbReference type="PROSITE-ProRule" id="PRU00244"/>
    </source>
</evidence>
<dbReference type="NCBIfam" id="TIGR00254">
    <property type="entry name" value="GGDEF"/>
    <property type="match status" value="1"/>
</dbReference>
<evidence type="ECO:0000259" key="3">
    <source>
        <dbReference type="PROSITE" id="PS50887"/>
    </source>
</evidence>
<dbReference type="PROSITE" id="PS50924">
    <property type="entry name" value="MHYT"/>
    <property type="match status" value="1"/>
</dbReference>
<dbReference type="Gene3D" id="3.30.70.270">
    <property type="match status" value="1"/>
</dbReference>
<feature type="transmembrane region" description="Helical" evidence="1">
    <location>
        <begin position="110"/>
        <end position="132"/>
    </location>
</feature>
<dbReference type="InterPro" id="IPR043128">
    <property type="entry name" value="Rev_trsase/Diguanyl_cyclase"/>
</dbReference>
<keyword evidence="1" id="KW-0472">Membrane</keyword>
<dbReference type="Pfam" id="PF00563">
    <property type="entry name" value="EAL"/>
    <property type="match status" value="1"/>
</dbReference>